<dbReference type="SUPFAM" id="SSF56954">
    <property type="entry name" value="Outer membrane efflux proteins (OEP)"/>
    <property type="match status" value="1"/>
</dbReference>
<keyword evidence="9" id="KW-0732">Signal</keyword>
<dbReference type="Proteomes" id="UP000249453">
    <property type="component" value="Unassembled WGS sequence"/>
</dbReference>
<dbReference type="Pfam" id="PF02321">
    <property type="entry name" value="OEP"/>
    <property type="match status" value="2"/>
</dbReference>
<proteinExistence type="inferred from homology"/>
<evidence type="ECO:0000256" key="9">
    <source>
        <dbReference type="SAM" id="SignalP"/>
    </source>
</evidence>
<evidence type="ECO:0000256" key="8">
    <source>
        <dbReference type="SAM" id="MobiDB-lite"/>
    </source>
</evidence>
<feature type="region of interest" description="Disordered" evidence="8">
    <location>
        <begin position="49"/>
        <end position="77"/>
    </location>
</feature>
<keyword evidence="7" id="KW-0998">Cell outer membrane</keyword>
<dbReference type="EMBL" id="QLMK01000010">
    <property type="protein sequence ID" value="RAK27283.1"/>
    <property type="molecule type" value="Genomic_DNA"/>
</dbReference>
<comment type="similarity">
    <text evidence="2">Belongs to the outer membrane factor (OMF) (TC 1.B.17) family.</text>
</comment>
<dbReference type="InterPro" id="IPR051906">
    <property type="entry name" value="TolC-like"/>
</dbReference>
<protein>
    <submittedName>
        <fullName evidence="10">Adhesin transport system outer membrane protein</fullName>
    </submittedName>
</protein>
<feature type="signal peptide" evidence="9">
    <location>
        <begin position="1"/>
        <end position="21"/>
    </location>
</feature>
<comment type="subcellular location">
    <subcellularLocation>
        <location evidence="1">Cell outer membrane</location>
    </subcellularLocation>
</comment>
<dbReference type="RefSeq" id="WP_111575743.1">
    <property type="nucleotide sequence ID" value="NZ_JBHEEY010000006.1"/>
</dbReference>
<dbReference type="InterPro" id="IPR003423">
    <property type="entry name" value="OMP_efflux"/>
</dbReference>
<feature type="chain" id="PRO_5016834181" evidence="9">
    <location>
        <begin position="22"/>
        <end position="487"/>
    </location>
</feature>
<gene>
    <name evidence="10" type="ORF">C7374_1102</name>
</gene>
<evidence type="ECO:0000256" key="2">
    <source>
        <dbReference type="ARBA" id="ARBA00007613"/>
    </source>
</evidence>
<comment type="caution">
    <text evidence="10">The sequence shown here is derived from an EMBL/GenBank/DDBJ whole genome shotgun (WGS) entry which is preliminary data.</text>
</comment>
<evidence type="ECO:0000256" key="7">
    <source>
        <dbReference type="ARBA" id="ARBA00023237"/>
    </source>
</evidence>
<evidence type="ECO:0000256" key="3">
    <source>
        <dbReference type="ARBA" id="ARBA00022448"/>
    </source>
</evidence>
<keyword evidence="6" id="KW-0472">Membrane</keyword>
<evidence type="ECO:0000313" key="11">
    <source>
        <dbReference type="Proteomes" id="UP000249453"/>
    </source>
</evidence>
<dbReference type="PANTHER" id="PTHR30026">
    <property type="entry name" value="OUTER MEMBRANE PROTEIN TOLC"/>
    <property type="match status" value="1"/>
</dbReference>
<organism evidence="10 11">
    <name type="scientific">Falsochrobactrum ovis</name>
    <dbReference type="NCBI Taxonomy" id="1293442"/>
    <lineage>
        <taxon>Bacteria</taxon>
        <taxon>Pseudomonadati</taxon>
        <taxon>Pseudomonadota</taxon>
        <taxon>Alphaproteobacteria</taxon>
        <taxon>Hyphomicrobiales</taxon>
        <taxon>Brucellaceae</taxon>
        <taxon>Falsochrobactrum</taxon>
    </lineage>
</organism>
<dbReference type="GO" id="GO:1990281">
    <property type="term" value="C:efflux pump complex"/>
    <property type="evidence" value="ECO:0007669"/>
    <property type="project" value="TreeGrafter"/>
</dbReference>
<dbReference type="Gene3D" id="1.20.1600.10">
    <property type="entry name" value="Outer membrane efflux proteins (OEP)"/>
    <property type="match status" value="1"/>
</dbReference>
<dbReference type="InterPro" id="IPR010130">
    <property type="entry name" value="T1SS_OMP_TolC"/>
</dbReference>
<evidence type="ECO:0000256" key="1">
    <source>
        <dbReference type="ARBA" id="ARBA00004442"/>
    </source>
</evidence>
<evidence type="ECO:0000256" key="6">
    <source>
        <dbReference type="ARBA" id="ARBA00023136"/>
    </source>
</evidence>
<reference evidence="10 11" key="1">
    <citation type="submission" date="2018-06" db="EMBL/GenBank/DDBJ databases">
        <title>Genomic Encyclopedia of Type Strains, Phase IV (KMG-IV): sequencing the most valuable type-strain genomes for metagenomic binning, comparative biology and taxonomic classification.</title>
        <authorList>
            <person name="Goeker M."/>
        </authorList>
    </citation>
    <scope>NUCLEOTIDE SEQUENCE [LARGE SCALE GENOMIC DNA]</scope>
    <source>
        <strain evidence="10 11">DSM 26720</strain>
    </source>
</reference>
<dbReference type="GO" id="GO:0009279">
    <property type="term" value="C:cell outer membrane"/>
    <property type="evidence" value="ECO:0007669"/>
    <property type="project" value="UniProtKB-SubCell"/>
</dbReference>
<dbReference type="OrthoDB" id="314748at2"/>
<evidence type="ECO:0000313" key="10">
    <source>
        <dbReference type="EMBL" id="RAK27283.1"/>
    </source>
</evidence>
<accession>A0A364JTK0</accession>
<dbReference type="GO" id="GO:0015562">
    <property type="term" value="F:efflux transmembrane transporter activity"/>
    <property type="evidence" value="ECO:0007669"/>
    <property type="project" value="InterPro"/>
</dbReference>
<evidence type="ECO:0000256" key="4">
    <source>
        <dbReference type="ARBA" id="ARBA00022452"/>
    </source>
</evidence>
<dbReference type="PANTHER" id="PTHR30026:SF22">
    <property type="entry name" value="OUTER MEMBRANE EFFLUX PROTEIN"/>
    <property type="match status" value="1"/>
</dbReference>
<evidence type="ECO:0000256" key="5">
    <source>
        <dbReference type="ARBA" id="ARBA00022692"/>
    </source>
</evidence>
<sequence>MQKISVLRRLVPLFLSSCLLAACQMSANDLALTDNSIKQANKIEAPPTLSMAASTPGRAIEGGNADKGNAPKTRDRGSLSMEAAVLRAVGWHPSVEDATGRILQSEERIRAAKAGYYPQLNAGVNSGYQSRNREGWRPNLNVSASQMLYDFGKVSSSVEIERAGKNISQAQLLLAVDNLARDTANAVVEVQRYRQLLAFAQDQVEGVKRIAALVNERSDRGASTMSDKVQADARVESALATQLQYQSELSRWKVALAALIGGGSPDPRSDAPTWLGQACSVQTPDWDEVPAIRQAEAEKEEAQAQLAASRADGLPTVSLEASTGYDFNASRDDTRSNDRQPEYSVGINVSSSLYNGGQTAAQKRAAAHGLRSAEAAIRTARYDVERNLMESRSQVGTLGRLADALQSRASMMIKTRDLYREQYVQLGTRTLLDLLNAEQELHEARFQIANTTHDIRRLNINCLYNSGKIRQQFGVNAFALAGGVITQ</sequence>
<keyword evidence="11" id="KW-1185">Reference proteome</keyword>
<keyword evidence="4" id="KW-1134">Transmembrane beta strand</keyword>
<keyword evidence="5" id="KW-0812">Transmembrane</keyword>
<dbReference type="PROSITE" id="PS51257">
    <property type="entry name" value="PROKAR_LIPOPROTEIN"/>
    <property type="match status" value="1"/>
</dbReference>
<dbReference type="GO" id="GO:0015288">
    <property type="term" value="F:porin activity"/>
    <property type="evidence" value="ECO:0007669"/>
    <property type="project" value="TreeGrafter"/>
</dbReference>
<dbReference type="AlphaFoldDB" id="A0A364JTK0"/>
<name>A0A364JTK0_9HYPH</name>
<dbReference type="NCBIfam" id="TIGR01844">
    <property type="entry name" value="type_I_sec_TolC"/>
    <property type="match status" value="1"/>
</dbReference>
<keyword evidence="3" id="KW-0813">Transport</keyword>